<dbReference type="EMBL" id="BLVP01000001">
    <property type="protein sequence ID" value="GFM35363.1"/>
    <property type="molecule type" value="Genomic_DNA"/>
</dbReference>
<dbReference type="PROSITE" id="PS00143">
    <property type="entry name" value="INSULINASE"/>
    <property type="match status" value="1"/>
</dbReference>
<feature type="compositionally biased region" description="Polar residues" evidence="4">
    <location>
        <begin position="39"/>
        <end position="48"/>
    </location>
</feature>
<keyword evidence="5" id="KW-1133">Transmembrane helix</keyword>
<dbReference type="AlphaFoldDB" id="A0A7J0BNT8"/>
<evidence type="ECO:0000256" key="2">
    <source>
        <dbReference type="ARBA" id="ARBA00007261"/>
    </source>
</evidence>
<feature type="compositionally biased region" description="Low complexity" evidence="4">
    <location>
        <begin position="49"/>
        <end position="58"/>
    </location>
</feature>
<sequence>MFQRFSGFLSGLVIMIVMISLFHFVDKPSELTSEAMLPTANTPVSPMESSPATAPRTSAASVASASAADIPSWGANVTRLPNGLTVLTLEDARFPLVSVRLYVHAGSAYETPKLAGISHLLEHMVFKGTEKRPKGGMAEAIEGAGGYINAATSFDYTVYLADVPDAHWRTAMDVLKDMAFHAIIDPAELESEKKVVISELERGEDNPSQLLFKRISAKTLPGTPYAHPIIGYHETVNAITREDIKNYIAEYYQPQSMLLVVSGNIRQAEVLREAESMFGGLKNTRPVTPPASIDITPFADGPTVTVEHGKWNKVYMSAALPIHGFNDARATSLEVLAQLMGGDPTSLLYRTFKYEKQLVDSISLGAYAFERVGFLYLTAVLDADKTETFWNELVAMLAGLNASQFTDEELERARMNLEDSMFRVKETLPGLTSKIGMFQFFNNGEQGEANYILQLRQTGHAQLQEAISAYLRPEKMHAVFLLPEEASLSATALEKATRKIWPVNPAAVKKADAESRGTETEIVELGNGRTVILIPDDTLPYVAMDMVFQGGDSLLESSRQGLAELTARTLTKGTASFNATAMEEFQSNRASDIGASAGRQTFTVRTKFPERFSDDMLGLFRDVLLTPAFADEEVTREVTNQKAAIKSREDQPLGLAFRHMFPFLFRNHSYGYYHLGTEDVLDAFTRQDLTTFWAEQMRQPWTIAVCGRFDRDAILRMAAALPVPQADKLSLPVPEWGTDPSKTLTLQDRNQAHLLMVFKTAPMGTEDGPGLDLLQTILSGQSGLLFSDLRDKHGLGYTVTAFPWQSELAGILVFYIGTDPEKEEEALAGFRRVIADLHANLLPEEQLVRGKNLMRGDYYRNHQSLGSRSSEAAGLASSGFPLDMNRAAVEMAEKLTAEDLRTLARKYLTPDSAYIIRVVP</sequence>
<dbReference type="GO" id="GO:0006508">
    <property type="term" value="P:proteolysis"/>
    <property type="evidence" value="ECO:0007669"/>
    <property type="project" value="InterPro"/>
</dbReference>
<reference evidence="8 9" key="1">
    <citation type="submission" date="2020-05" db="EMBL/GenBank/DDBJ databases">
        <title>Draft genome sequence of Desulfovibrio psychrotolerans JS1T.</title>
        <authorList>
            <person name="Ueno A."/>
            <person name="Tamazawa S."/>
            <person name="Tamamura S."/>
            <person name="Murakami T."/>
            <person name="Kiyama T."/>
            <person name="Inomata H."/>
            <person name="Amano Y."/>
            <person name="Miyakawa K."/>
            <person name="Tamaki H."/>
            <person name="Naganuma T."/>
            <person name="Kaneko K."/>
        </authorList>
    </citation>
    <scope>NUCLEOTIDE SEQUENCE [LARGE SCALE GENOMIC DNA]</scope>
    <source>
        <strain evidence="8 9">JS1</strain>
    </source>
</reference>
<feature type="domain" description="Peptidase M16 C-terminal" evidence="7">
    <location>
        <begin position="684"/>
        <end position="853"/>
    </location>
</feature>
<feature type="domain" description="Peptidase M16 N-terminal" evidence="6">
    <location>
        <begin position="534"/>
        <end position="672"/>
    </location>
</feature>
<dbReference type="InterPro" id="IPR007863">
    <property type="entry name" value="Peptidase_M16_C"/>
</dbReference>
<name>A0A7J0BNT8_9BACT</name>
<keyword evidence="5" id="KW-0472">Membrane</keyword>
<dbReference type="GO" id="GO:0046872">
    <property type="term" value="F:metal ion binding"/>
    <property type="evidence" value="ECO:0007669"/>
    <property type="project" value="InterPro"/>
</dbReference>
<comment type="caution">
    <text evidence="8">The sequence shown here is derived from an EMBL/GenBank/DDBJ whole genome shotgun (WGS) entry which is preliminary data.</text>
</comment>
<comment type="cofactor">
    <cofactor evidence="1">
        <name>Zn(2+)</name>
        <dbReference type="ChEBI" id="CHEBI:29105"/>
    </cofactor>
</comment>
<protein>
    <submittedName>
        <fullName evidence="8">Peptidase M16</fullName>
    </submittedName>
</protein>
<dbReference type="Proteomes" id="UP000503820">
    <property type="component" value="Unassembled WGS sequence"/>
</dbReference>
<organism evidence="8 9">
    <name type="scientific">Desulfovibrio psychrotolerans</name>
    <dbReference type="NCBI Taxonomy" id="415242"/>
    <lineage>
        <taxon>Bacteria</taxon>
        <taxon>Pseudomonadati</taxon>
        <taxon>Thermodesulfobacteriota</taxon>
        <taxon>Desulfovibrionia</taxon>
        <taxon>Desulfovibrionales</taxon>
        <taxon>Desulfovibrionaceae</taxon>
        <taxon>Desulfovibrio</taxon>
    </lineage>
</organism>
<dbReference type="RefSeq" id="WP_243451193.1">
    <property type="nucleotide sequence ID" value="NZ_BLVP01000001.1"/>
</dbReference>
<evidence type="ECO:0000256" key="3">
    <source>
        <dbReference type="RuleBase" id="RU004447"/>
    </source>
</evidence>
<evidence type="ECO:0000256" key="1">
    <source>
        <dbReference type="ARBA" id="ARBA00001947"/>
    </source>
</evidence>
<dbReference type="SUPFAM" id="SSF63411">
    <property type="entry name" value="LuxS/MPP-like metallohydrolase"/>
    <property type="match status" value="4"/>
</dbReference>
<evidence type="ECO:0000259" key="7">
    <source>
        <dbReference type="Pfam" id="PF05193"/>
    </source>
</evidence>
<dbReference type="PANTHER" id="PTHR11851:SF49">
    <property type="entry name" value="MITOCHONDRIAL-PROCESSING PEPTIDASE SUBUNIT ALPHA"/>
    <property type="match status" value="1"/>
</dbReference>
<evidence type="ECO:0000259" key="6">
    <source>
        <dbReference type="Pfam" id="PF00675"/>
    </source>
</evidence>
<dbReference type="InterPro" id="IPR050361">
    <property type="entry name" value="MPP/UQCRC_Complex"/>
</dbReference>
<evidence type="ECO:0000313" key="9">
    <source>
        <dbReference type="Proteomes" id="UP000503820"/>
    </source>
</evidence>
<dbReference type="InterPro" id="IPR011249">
    <property type="entry name" value="Metalloenz_LuxS/M16"/>
</dbReference>
<feature type="transmembrane region" description="Helical" evidence="5">
    <location>
        <begin position="7"/>
        <end position="25"/>
    </location>
</feature>
<evidence type="ECO:0000256" key="4">
    <source>
        <dbReference type="SAM" id="MobiDB-lite"/>
    </source>
</evidence>
<dbReference type="Pfam" id="PF00675">
    <property type="entry name" value="Peptidase_M16"/>
    <property type="match status" value="2"/>
</dbReference>
<gene>
    <name evidence="8" type="ORF">DSM19430T_00470</name>
</gene>
<dbReference type="Pfam" id="PF05193">
    <property type="entry name" value="Peptidase_M16_C"/>
    <property type="match status" value="2"/>
</dbReference>
<accession>A0A7J0BNT8</accession>
<dbReference type="InterPro" id="IPR001431">
    <property type="entry name" value="Pept_M16_Zn_BS"/>
</dbReference>
<feature type="region of interest" description="Disordered" evidence="4">
    <location>
        <begin position="39"/>
        <end position="58"/>
    </location>
</feature>
<evidence type="ECO:0000313" key="8">
    <source>
        <dbReference type="EMBL" id="GFM35363.1"/>
    </source>
</evidence>
<comment type="similarity">
    <text evidence="2 3">Belongs to the peptidase M16 family.</text>
</comment>
<keyword evidence="9" id="KW-1185">Reference proteome</keyword>
<feature type="domain" description="Peptidase M16 N-terminal" evidence="6">
    <location>
        <begin position="86"/>
        <end position="230"/>
    </location>
</feature>
<dbReference type="InterPro" id="IPR011765">
    <property type="entry name" value="Pept_M16_N"/>
</dbReference>
<proteinExistence type="inferred from homology"/>
<dbReference type="Gene3D" id="3.30.830.10">
    <property type="entry name" value="Metalloenzyme, LuxS/M16 peptidase-like"/>
    <property type="match status" value="4"/>
</dbReference>
<feature type="domain" description="Peptidase M16 C-terminal" evidence="7">
    <location>
        <begin position="239"/>
        <end position="417"/>
    </location>
</feature>
<dbReference type="GO" id="GO:0004222">
    <property type="term" value="F:metalloendopeptidase activity"/>
    <property type="evidence" value="ECO:0007669"/>
    <property type="project" value="InterPro"/>
</dbReference>
<dbReference type="PANTHER" id="PTHR11851">
    <property type="entry name" value="METALLOPROTEASE"/>
    <property type="match status" value="1"/>
</dbReference>
<evidence type="ECO:0000256" key="5">
    <source>
        <dbReference type="SAM" id="Phobius"/>
    </source>
</evidence>
<keyword evidence="5" id="KW-0812">Transmembrane</keyword>